<dbReference type="Proteomes" id="UP000242515">
    <property type="component" value="Unassembled WGS sequence"/>
</dbReference>
<dbReference type="GO" id="GO:0005524">
    <property type="term" value="F:ATP binding"/>
    <property type="evidence" value="ECO:0007669"/>
    <property type="project" value="InterPro"/>
</dbReference>
<dbReference type="SUPFAM" id="SSF140990">
    <property type="entry name" value="FtsH protease domain-like"/>
    <property type="match status" value="1"/>
</dbReference>
<dbReference type="GO" id="GO:0006508">
    <property type="term" value="P:proteolysis"/>
    <property type="evidence" value="ECO:0007669"/>
    <property type="project" value="InterPro"/>
</dbReference>
<dbReference type="STRING" id="988801.SAMN05216522_1047"/>
<protein>
    <recommendedName>
        <fullName evidence="3">Peptidase family M41</fullName>
    </recommendedName>
</protein>
<keyword evidence="2" id="KW-1185">Reference proteome</keyword>
<evidence type="ECO:0000313" key="2">
    <source>
        <dbReference type="Proteomes" id="UP000242515"/>
    </source>
</evidence>
<dbReference type="EMBL" id="FOGC01000004">
    <property type="protein sequence ID" value="SEQ55363.1"/>
    <property type="molecule type" value="Genomic_DNA"/>
</dbReference>
<dbReference type="AlphaFoldDB" id="A0A1H9GZE6"/>
<dbReference type="GO" id="GO:0004222">
    <property type="term" value="F:metalloendopeptidase activity"/>
    <property type="evidence" value="ECO:0007669"/>
    <property type="project" value="InterPro"/>
</dbReference>
<dbReference type="InterPro" id="IPR037219">
    <property type="entry name" value="Peptidase_M41-like"/>
</dbReference>
<dbReference type="Gene3D" id="1.20.58.760">
    <property type="entry name" value="Peptidase M41"/>
    <property type="match status" value="1"/>
</dbReference>
<dbReference type="RefSeq" id="WP_092674295.1">
    <property type="nucleotide sequence ID" value="NZ_FOGC01000004.1"/>
</dbReference>
<evidence type="ECO:0008006" key="3">
    <source>
        <dbReference type="Google" id="ProtNLM"/>
    </source>
</evidence>
<organism evidence="1 2">
    <name type="scientific">Rosenbergiella nectarea</name>
    <dbReference type="NCBI Taxonomy" id="988801"/>
    <lineage>
        <taxon>Bacteria</taxon>
        <taxon>Pseudomonadati</taxon>
        <taxon>Pseudomonadota</taxon>
        <taxon>Gammaproteobacteria</taxon>
        <taxon>Enterobacterales</taxon>
        <taxon>Erwiniaceae</taxon>
        <taxon>Rosenbergiella</taxon>
    </lineage>
</organism>
<reference evidence="2" key="1">
    <citation type="submission" date="2016-10" db="EMBL/GenBank/DDBJ databases">
        <authorList>
            <person name="Varghese N."/>
            <person name="Submissions S."/>
        </authorList>
    </citation>
    <scope>NUCLEOTIDE SEQUENCE [LARGE SCALE GENOMIC DNA]</scope>
    <source>
        <strain evidence="2">8N4</strain>
    </source>
</reference>
<name>A0A1H9GZE6_9GAMM</name>
<sequence length="198" mass="22393">MENKEQQRFPKWERYLSIHEAGHALLAYLWGASFIEIGIADENRTIVFSGGNEHNDCKAACLHSLWHGDELTPDPKAMLSILIAGAAAESVYTGQSIDHLMTKTAKSDSKEISKALEKIQKKACGMPDHSEWMYLRSLSLCKSIVSIYWKDIEALADLVEQKRVTPHPEIINFFESRESLKEARIYQLIDTIDRGEAA</sequence>
<gene>
    <name evidence="1" type="ORF">SAMN05216522_1047</name>
</gene>
<proteinExistence type="predicted"/>
<accession>A0A1H9GZE6</accession>
<evidence type="ECO:0000313" key="1">
    <source>
        <dbReference type="EMBL" id="SEQ55363.1"/>
    </source>
</evidence>
<dbReference type="GO" id="GO:0004176">
    <property type="term" value="F:ATP-dependent peptidase activity"/>
    <property type="evidence" value="ECO:0007669"/>
    <property type="project" value="InterPro"/>
</dbReference>